<accession>A0A8J3PT92</accession>
<protein>
    <submittedName>
        <fullName evidence="1">Uncharacterized protein</fullName>
    </submittedName>
</protein>
<evidence type="ECO:0000313" key="1">
    <source>
        <dbReference type="EMBL" id="GIG79436.1"/>
    </source>
</evidence>
<evidence type="ECO:0000313" key="2">
    <source>
        <dbReference type="Proteomes" id="UP000630097"/>
    </source>
</evidence>
<gene>
    <name evidence="1" type="ORF">Pka01_25630</name>
</gene>
<reference evidence="1 2" key="1">
    <citation type="submission" date="2021-01" db="EMBL/GenBank/DDBJ databases">
        <title>Whole genome shotgun sequence of Planotetraspora kaengkrachanensis NBRC 104272.</title>
        <authorList>
            <person name="Komaki H."/>
            <person name="Tamura T."/>
        </authorList>
    </citation>
    <scope>NUCLEOTIDE SEQUENCE [LARGE SCALE GENOMIC DNA]</scope>
    <source>
        <strain evidence="1 2">NBRC 104272</strain>
    </source>
</reference>
<dbReference type="Proteomes" id="UP000630097">
    <property type="component" value="Unassembled WGS sequence"/>
</dbReference>
<organism evidence="1 2">
    <name type="scientific">Planotetraspora kaengkrachanensis</name>
    <dbReference type="NCBI Taxonomy" id="575193"/>
    <lineage>
        <taxon>Bacteria</taxon>
        <taxon>Bacillati</taxon>
        <taxon>Actinomycetota</taxon>
        <taxon>Actinomycetes</taxon>
        <taxon>Streptosporangiales</taxon>
        <taxon>Streptosporangiaceae</taxon>
        <taxon>Planotetraspora</taxon>
    </lineage>
</organism>
<name>A0A8J3PT92_9ACTN</name>
<dbReference type="AlphaFoldDB" id="A0A8J3PT92"/>
<comment type="caution">
    <text evidence="1">The sequence shown here is derived from an EMBL/GenBank/DDBJ whole genome shotgun (WGS) entry which is preliminary data.</text>
</comment>
<keyword evidence="2" id="KW-1185">Reference proteome</keyword>
<dbReference type="RefSeq" id="WP_203882901.1">
    <property type="nucleotide sequence ID" value="NZ_BAABHH010000016.1"/>
</dbReference>
<sequence length="711" mass="74597">MKGTLLNRSDRAGVADAVVSAWQVGDRPGRHLPMAAGPTDADGRFALDVPALRGDVVLRVHHGKGAADLDPRALAAVVQVPVDDRRGGQPVIWLDDGGGRTRPIFGRALIGEDPAPEQLTVTASALSGGRQKAPTGRGGWFTLRLTEPGVPTELRLSLEGDRPRVGTWSVTEHDVEADVVFSPAGNFAVTGTVTRKADGSGLGGLRVELLDRSGLWANPVGDATTSDSGDFALGFAQVLDTPPAPTFAVWSGDQRVASVDWPAAWEDRGLRAVRLVLDVAPDRPAAYQLDGQALDRAARTPVPGLRVEVSGVRFDVLLKQASTDGDGRFSVSVPPGPDGGPPELGLRLYRGGIRVGEQQVATAAWHADAATVFCEVDVPAAAPAVFRVSGRLVDQVTRSGVAGLRVEAWDKAPRPGGLLGAATYTAQDGTFDLALPADVPPALFFRLYTADALVATLDDEVGWDAAGTGTVLLEIAGVPRPDGDVVLHELGETIATAVNRMQSELARYPSTVGAYVVDELDLSVPVAVQLDRLGQVRAKVVDRAPADEQLGQIRMRVRPVLGARLPSADQLDQPLSVLTELSADAVARLNALRVYSVEDLARLACAPAGSAALAGLSLGVDLAALLDKVALLSLTVLPRPVREALILLGVSSPRAFADHPDPAALAAALSVRLGQDIGVDAVTAWARLVRDGLAIPLPTITEETIDEHHER</sequence>
<dbReference type="EMBL" id="BONV01000009">
    <property type="protein sequence ID" value="GIG79436.1"/>
    <property type="molecule type" value="Genomic_DNA"/>
</dbReference>
<proteinExistence type="predicted"/>